<sequence>MTEPSQSRGLSASIDDLASWLVEIEDTRWVAYQGSPQISQCSHPDRGQRIADVVRSGVLDPKGKTAFLLRCRGPCSERLKPTTLETMPGELIMVLQDGEEAAIDGEKLGLGESRSYAKTPIVEIERGTTVFFLAVFRKK</sequence>
<name>A0A0L0MXP3_TOLOC</name>
<dbReference type="Proteomes" id="UP000036947">
    <property type="component" value="Unassembled WGS sequence"/>
</dbReference>
<evidence type="ECO:0000313" key="1">
    <source>
        <dbReference type="EMBL" id="KND86250.1"/>
    </source>
</evidence>
<gene>
    <name evidence="1" type="ORF">TOPH_09125</name>
</gene>
<accession>A0A0L0MXP3</accession>
<organism evidence="1 2">
    <name type="scientific">Tolypocladium ophioglossoides (strain CBS 100239)</name>
    <name type="common">Snaketongue truffleclub</name>
    <name type="synonym">Elaphocordyceps ophioglossoides</name>
    <dbReference type="NCBI Taxonomy" id="1163406"/>
    <lineage>
        <taxon>Eukaryota</taxon>
        <taxon>Fungi</taxon>
        <taxon>Dikarya</taxon>
        <taxon>Ascomycota</taxon>
        <taxon>Pezizomycotina</taxon>
        <taxon>Sordariomycetes</taxon>
        <taxon>Hypocreomycetidae</taxon>
        <taxon>Hypocreales</taxon>
        <taxon>Ophiocordycipitaceae</taxon>
        <taxon>Tolypocladium</taxon>
    </lineage>
</organism>
<keyword evidence="2" id="KW-1185">Reference proteome</keyword>
<reference evidence="1 2" key="1">
    <citation type="journal article" date="2015" name="BMC Genomics">
        <title>The genome of the truffle-parasite Tolypocladium ophioglossoides and the evolution of antifungal peptaibiotics.</title>
        <authorList>
            <person name="Quandt C.A."/>
            <person name="Bushley K.E."/>
            <person name="Spatafora J.W."/>
        </authorList>
    </citation>
    <scope>NUCLEOTIDE SEQUENCE [LARGE SCALE GENOMIC DNA]</scope>
    <source>
        <strain evidence="1 2">CBS 100239</strain>
    </source>
</reference>
<dbReference type="EMBL" id="LFRF01000066">
    <property type="protein sequence ID" value="KND86250.1"/>
    <property type="molecule type" value="Genomic_DNA"/>
</dbReference>
<dbReference type="AlphaFoldDB" id="A0A0L0MXP3"/>
<evidence type="ECO:0000313" key="2">
    <source>
        <dbReference type="Proteomes" id="UP000036947"/>
    </source>
</evidence>
<protein>
    <submittedName>
        <fullName evidence="1">Uncharacterized protein</fullName>
    </submittedName>
</protein>
<comment type="caution">
    <text evidence="1">The sequence shown here is derived from an EMBL/GenBank/DDBJ whole genome shotgun (WGS) entry which is preliminary data.</text>
</comment>
<proteinExistence type="predicted"/>